<dbReference type="RefSeq" id="XP_012940966.1">
    <property type="nucleotide sequence ID" value="XM_013085512.2"/>
</dbReference>
<dbReference type="InterPro" id="IPR050576">
    <property type="entry name" value="Cilia_flagella_integrity"/>
</dbReference>
<feature type="region of interest" description="Disordered" evidence="3">
    <location>
        <begin position="1"/>
        <end position="95"/>
    </location>
</feature>
<feature type="compositionally biased region" description="Polar residues" evidence="3">
    <location>
        <begin position="81"/>
        <end position="95"/>
    </location>
</feature>
<proteinExistence type="predicted"/>
<keyword evidence="2" id="KW-0677">Repeat</keyword>
<sequence>MNRRGGAKGGPSNLPVPTISRASPANSITSSQGGRGRGNLTHSAEDIPRQYGVSQSPSSTGRRAVSPAVRRAHSPGDSRRTSFLSPARTSTQNMASQPGVRYITEDLIRKVAKEDNLDMITSLNLTLSKEGGKKIKYIENLDKLRKLQTLVLSQNLIEKMERMDKLLRLRELNMAGNMLTRIEGLENLTALQSLNVS</sequence>
<feature type="compositionally biased region" description="Polar residues" evidence="3">
    <location>
        <begin position="52"/>
        <end position="61"/>
    </location>
</feature>
<gene>
    <name evidence="5" type="primary">LOC106012464</name>
</gene>
<protein>
    <submittedName>
        <fullName evidence="5">Centriolin</fullName>
    </submittedName>
</protein>
<organism evidence="4 5">
    <name type="scientific">Aplysia californica</name>
    <name type="common">California sea hare</name>
    <dbReference type="NCBI Taxonomy" id="6500"/>
    <lineage>
        <taxon>Eukaryota</taxon>
        <taxon>Metazoa</taxon>
        <taxon>Spiralia</taxon>
        <taxon>Lophotrochozoa</taxon>
        <taxon>Mollusca</taxon>
        <taxon>Gastropoda</taxon>
        <taxon>Heterobranchia</taxon>
        <taxon>Euthyneura</taxon>
        <taxon>Tectipleura</taxon>
        <taxon>Aplysiida</taxon>
        <taxon>Aplysioidea</taxon>
        <taxon>Aplysiidae</taxon>
        <taxon>Aplysia</taxon>
    </lineage>
</organism>
<feature type="non-terminal residue" evidence="5">
    <location>
        <position position="197"/>
    </location>
</feature>
<dbReference type="PROSITE" id="PS51450">
    <property type="entry name" value="LRR"/>
    <property type="match status" value="2"/>
</dbReference>
<evidence type="ECO:0000313" key="5">
    <source>
        <dbReference type="RefSeq" id="XP_012940966.1"/>
    </source>
</evidence>
<dbReference type="SUPFAM" id="SSF52075">
    <property type="entry name" value="Outer arm dynein light chain 1"/>
    <property type="match status" value="1"/>
</dbReference>
<dbReference type="PANTHER" id="PTHR45973">
    <property type="entry name" value="PROTEIN PHOSPHATASE 1 REGULATORY SUBUNIT SDS22-RELATED"/>
    <property type="match status" value="1"/>
</dbReference>
<name>A0ABM1A517_APLCA</name>
<dbReference type="GeneID" id="106012464"/>
<evidence type="ECO:0000256" key="1">
    <source>
        <dbReference type="ARBA" id="ARBA00022614"/>
    </source>
</evidence>
<dbReference type="SMART" id="SM00365">
    <property type="entry name" value="LRR_SD22"/>
    <property type="match status" value="2"/>
</dbReference>
<dbReference type="Proteomes" id="UP000694888">
    <property type="component" value="Unplaced"/>
</dbReference>
<accession>A0ABM1A517</accession>
<evidence type="ECO:0000313" key="4">
    <source>
        <dbReference type="Proteomes" id="UP000694888"/>
    </source>
</evidence>
<feature type="compositionally biased region" description="Polar residues" evidence="3">
    <location>
        <begin position="20"/>
        <end position="32"/>
    </location>
</feature>
<evidence type="ECO:0000256" key="2">
    <source>
        <dbReference type="ARBA" id="ARBA00022737"/>
    </source>
</evidence>
<dbReference type="InterPro" id="IPR001611">
    <property type="entry name" value="Leu-rich_rpt"/>
</dbReference>
<keyword evidence="4" id="KW-1185">Reference proteome</keyword>
<evidence type="ECO:0000256" key="3">
    <source>
        <dbReference type="SAM" id="MobiDB-lite"/>
    </source>
</evidence>
<dbReference type="PANTHER" id="PTHR45973:SF36">
    <property type="entry name" value="CENTRIOLIN"/>
    <property type="match status" value="1"/>
</dbReference>
<reference evidence="5" key="1">
    <citation type="submission" date="2025-08" db="UniProtKB">
        <authorList>
            <consortium name="RefSeq"/>
        </authorList>
    </citation>
    <scope>IDENTIFICATION</scope>
</reference>
<keyword evidence="1" id="KW-0433">Leucine-rich repeat</keyword>
<dbReference type="InterPro" id="IPR032675">
    <property type="entry name" value="LRR_dom_sf"/>
</dbReference>
<dbReference type="Gene3D" id="3.80.10.10">
    <property type="entry name" value="Ribonuclease Inhibitor"/>
    <property type="match status" value="1"/>
</dbReference>